<gene>
    <name evidence="1" type="ORF">HC248_02069</name>
</gene>
<sequence length="97" mass="10880">MHFIAEVAAVLARSKPDEAQDDLLDLIAIERRTVESPMFYARAVALATHLKHHLFDSLYHALALETPGAIFVTADRCYFDKAQHLGQIAWLADFVVT</sequence>
<dbReference type="InterPro" id="IPR029060">
    <property type="entry name" value="PIN-like_dom_sf"/>
</dbReference>
<evidence type="ECO:0008006" key="3">
    <source>
        <dbReference type="Google" id="ProtNLM"/>
    </source>
</evidence>
<protein>
    <recommendedName>
        <fullName evidence="3">PIN domain-containing protein</fullName>
    </recommendedName>
</protein>
<accession>A0A6H2HA62</accession>
<proteinExistence type="predicted"/>
<reference evidence="1 2" key="1">
    <citation type="submission" date="2020-04" db="EMBL/GenBank/DDBJ databases">
        <title>Complete genome of a Psychrophilic, Marine, Gas Vacuolate Bacterium Polaromonas vacuolata KCTC 22033T.</title>
        <authorList>
            <person name="Hwang K."/>
            <person name="Kim K.M."/>
        </authorList>
    </citation>
    <scope>NUCLEOTIDE SEQUENCE [LARGE SCALE GENOMIC DNA]</scope>
    <source>
        <strain evidence="1 2">KCTC 22033</strain>
    </source>
</reference>
<evidence type="ECO:0000313" key="1">
    <source>
        <dbReference type="EMBL" id="QJC56759.1"/>
    </source>
</evidence>
<dbReference type="AlphaFoldDB" id="A0A6H2HA62"/>
<keyword evidence="2" id="KW-1185">Reference proteome</keyword>
<dbReference type="EMBL" id="CP051461">
    <property type="protein sequence ID" value="QJC56759.1"/>
    <property type="molecule type" value="Genomic_DNA"/>
</dbReference>
<dbReference type="Gene3D" id="3.40.50.1010">
    <property type="entry name" value="5'-nuclease"/>
    <property type="match status" value="1"/>
</dbReference>
<dbReference type="KEGG" id="pvac:HC248_02069"/>
<evidence type="ECO:0000313" key="2">
    <source>
        <dbReference type="Proteomes" id="UP000502041"/>
    </source>
</evidence>
<dbReference type="Proteomes" id="UP000502041">
    <property type="component" value="Chromosome"/>
</dbReference>
<name>A0A6H2HA62_9BURK</name>
<dbReference type="SUPFAM" id="SSF88723">
    <property type="entry name" value="PIN domain-like"/>
    <property type="match status" value="1"/>
</dbReference>
<organism evidence="1 2">
    <name type="scientific">Polaromonas vacuolata</name>
    <dbReference type="NCBI Taxonomy" id="37448"/>
    <lineage>
        <taxon>Bacteria</taxon>
        <taxon>Pseudomonadati</taxon>
        <taxon>Pseudomonadota</taxon>
        <taxon>Betaproteobacteria</taxon>
        <taxon>Burkholderiales</taxon>
        <taxon>Comamonadaceae</taxon>
        <taxon>Polaromonas</taxon>
    </lineage>
</organism>